<dbReference type="InterPro" id="IPR050153">
    <property type="entry name" value="Metal_Ion_Import_ABC"/>
</dbReference>
<keyword evidence="3" id="KW-0547">Nucleotide-binding</keyword>
<evidence type="ECO:0000259" key="5">
    <source>
        <dbReference type="PROSITE" id="PS50893"/>
    </source>
</evidence>
<evidence type="ECO:0000256" key="2">
    <source>
        <dbReference type="ARBA" id="ARBA00022448"/>
    </source>
</evidence>
<gene>
    <name evidence="6" type="ORF">A3D51_01895</name>
</gene>
<evidence type="ECO:0000313" key="7">
    <source>
        <dbReference type="Proteomes" id="UP000179118"/>
    </source>
</evidence>
<dbReference type="InterPro" id="IPR017871">
    <property type="entry name" value="ABC_transporter-like_CS"/>
</dbReference>
<accession>A0A1G2S7I7</accession>
<evidence type="ECO:0000256" key="1">
    <source>
        <dbReference type="ARBA" id="ARBA00005417"/>
    </source>
</evidence>
<dbReference type="SMART" id="SM00382">
    <property type="entry name" value="AAA"/>
    <property type="match status" value="1"/>
</dbReference>
<evidence type="ECO:0000313" key="6">
    <source>
        <dbReference type="EMBL" id="OHA81084.1"/>
    </source>
</evidence>
<protein>
    <recommendedName>
        <fullName evidence="5">ABC transporter domain-containing protein</fullName>
    </recommendedName>
</protein>
<comment type="caution">
    <text evidence="6">The sequence shown here is derived from an EMBL/GenBank/DDBJ whole genome shotgun (WGS) entry which is preliminary data.</text>
</comment>
<dbReference type="InterPro" id="IPR027417">
    <property type="entry name" value="P-loop_NTPase"/>
</dbReference>
<evidence type="ECO:0000256" key="4">
    <source>
        <dbReference type="ARBA" id="ARBA00022840"/>
    </source>
</evidence>
<organism evidence="6 7">
    <name type="scientific">Candidatus Yonathbacteria bacterium RIFCSPHIGHO2_02_FULL_44_14</name>
    <dbReference type="NCBI Taxonomy" id="1802724"/>
    <lineage>
        <taxon>Bacteria</taxon>
        <taxon>Candidatus Yonathiibacteriota</taxon>
    </lineage>
</organism>
<dbReference type="EMBL" id="MHUT01000011">
    <property type="protein sequence ID" value="OHA81084.1"/>
    <property type="molecule type" value="Genomic_DNA"/>
</dbReference>
<proteinExistence type="inferred from homology"/>
<dbReference type="PROSITE" id="PS50893">
    <property type="entry name" value="ABC_TRANSPORTER_2"/>
    <property type="match status" value="1"/>
</dbReference>
<feature type="domain" description="ABC transporter" evidence="5">
    <location>
        <begin position="8"/>
        <end position="244"/>
    </location>
</feature>
<reference evidence="6 7" key="1">
    <citation type="journal article" date="2016" name="Nat. Commun.">
        <title>Thousands of microbial genomes shed light on interconnected biogeochemical processes in an aquifer system.</title>
        <authorList>
            <person name="Anantharaman K."/>
            <person name="Brown C.T."/>
            <person name="Hug L.A."/>
            <person name="Sharon I."/>
            <person name="Castelle C.J."/>
            <person name="Probst A.J."/>
            <person name="Thomas B.C."/>
            <person name="Singh A."/>
            <person name="Wilkins M.J."/>
            <person name="Karaoz U."/>
            <person name="Brodie E.L."/>
            <person name="Williams K.H."/>
            <person name="Hubbard S.S."/>
            <person name="Banfield J.F."/>
        </authorList>
    </citation>
    <scope>NUCLEOTIDE SEQUENCE [LARGE SCALE GENOMIC DNA]</scope>
</reference>
<sequence>MQLEEPYIKLENVSFSYDSVPVIEDLTFTVRKGEYLGIIGPNGGGKTTLIKIILGLLHPTNGVITLFGKDRHDFKEKHRIGYVPQRITQADKNFPATVFEVVRTGRIARLGFFEKFTKKDIEVVEHAMEISGIARYRDTLIGNLSGGERQRVFIARALASEPDVLILDEPTVGVDIGAQKTFYDFLASLNRDHHLTIIFISHDIDAVSQETKTVLCLNHNLVCHGLPHDLLNEHILNRLYGRHSRIVSHNTNKKE</sequence>
<evidence type="ECO:0000256" key="3">
    <source>
        <dbReference type="ARBA" id="ARBA00022741"/>
    </source>
</evidence>
<dbReference type="InterPro" id="IPR003439">
    <property type="entry name" value="ABC_transporter-like_ATP-bd"/>
</dbReference>
<dbReference type="PROSITE" id="PS00211">
    <property type="entry name" value="ABC_TRANSPORTER_1"/>
    <property type="match status" value="1"/>
</dbReference>
<dbReference type="AlphaFoldDB" id="A0A1G2S7I7"/>
<dbReference type="Proteomes" id="UP000179118">
    <property type="component" value="Unassembled WGS sequence"/>
</dbReference>
<keyword evidence="2" id="KW-0813">Transport</keyword>
<dbReference type="InterPro" id="IPR003593">
    <property type="entry name" value="AAA+_ATPase"/>
</dbReference>
<dbReference type="FunFam" id="3.40.50.300:FF:000134">
    <property type="entry name" value="Iron-enterobactin ABC transporter ATP-binding protein"/>
    <property type="match status" value="1"/>
</dbReference>
<dbReference type="GO" id="GO:0005524">
    <property type="term" value="F:ATP binding"/>
    <property type="evidence" value="ECO:0007669"/>
    <property type="project" value="UniProtKB-KW"/>
</dbReference>
<dbReference type="Pfam" id="PF00005">
    <property type="entry name" value="ABC_tran"/>
    <property type="match status" value="1"/>
</dbReference>
<keyword evidence="4" id="KW-0067">ATP-binding</keyword>
<dbReference type="CDD" id="cd03235">
    <property type="entry name" value="ABC_Metallic_Cations"/>
    <property type="match status" value="1"/>
</dbReference>
<dbReference type="SUPFAM" id="SSF52540">
    <property type="entry name" value="P-loop containing nucleoside triphosphate hydrolases"/>
    <property type="match status" value="1"/>
</dbReference>
<dbReference type="Gene3D" id="3.40.50.300">
    <property type="entry name" value="P-loop containing nucleotide triphosphate hydrolases"/>
    <property type="match status" value="1"/>
</dbReference>
<comment type="similarity">
    <text evidence="1">Belongs to the ABC transporter superfamily.</text>
</comment>
<name>A0A1G2S7I7_9BACT</name>
<dbReference type="PANTHER" id="PTHR42734">
    <property type="entry name" value="METAL TRANSPORT SYSTEM ATP-BINDING PROTEIN TM_0124-RELATED"/>
    <property type="match status" value="1"/>
</dbReference>
<dbReference type="GO" id="GO:0016887">
    <property type="term" value="F:ATP hydrolysis activity"/>
    <property type="evidence" value="ECO:0007669"/>
    <property type="project" value="InterPro"/>
</dbReference>
<dbReference type="PANTHER" id="PTHR42734:SF17">
    <property type="entry name" value="METAL TRANSPORT SYSTEM ATP-BINDING PROTEIN TM_0124-RELATED"/>
    <property type="match status" value="1"/>
</dbReference>